<evidence type="ECO:0000313" key="5">
    <source>
        <dbReference type="Proteomes" id="UP001196413"/>
    </source>
</evidence>
<feature type="region of interest" description="Disordered" evidence="2">
    <location>
        <begin position="1"/>
        <end position="68"/>
    </location>
</feature>
<comment type="caution">
    <text evidence="4">The sequence shown here is derived from an EMBL/GenBank/DDBJ whole genome shotgun (WGS) entry which is preliminary data.</text>
</comment>
<organism evidence="4 5">
    <name type="scientific">Parelaphostrongylus tenuis</name>
    <name type="common">Meningeal worm</name>
    <dbReference type="NCBI Taxonomy" id="148309"/>
    <lineage>
        <taxon>Eukaryota</taxon>
        <taxon>Metazoa</taxon>
        <taxon>Ecdysozoa</taxon>
        <taxon>Nematoda</taxon>
        <taxon>Chromadorea</taxon>
        <taxon>Rhabditida</taxon>
        <taxon>Rhabditina</taxon>
        <taxon>Rhabditomorpha</taxon>
        <taxon>Strongyloidea</taxon>
        <taxon>Metastrongylidae</taxon>
        <taxon>Parelaphostrongylus</taxon>
    </lineage>
</organism>
<feature type="compositionally biased region" description="Acidic residues" evidence="2">
    <location>
        <begin position="22"/>
        <end position="56"/>
    </location>
</feature>
<feature type="region of interest" description="Disordered" evidence="2">
    <location>
        <begin position="239"/>
        <end position="337"/>
    </location>
</feature>
<dbReference type="GO" id="GO:0003723">
    <property type="term" value="F:RNA binding"/>
    <property type="evidence" value="ECO:0007669"/>
    <property type="project" value="UniProtKB-UniRule"/>
</dbReference>
<feature type="domain" description="RRM" evidence="3">
    <location>
        <begin position="459"/>
        <end position="532"/>
    </location>
</feature>
<dbReference type="PROSITE" id="PS50102">
    <property type="entry name" value="RRM"/>
    <property type="match status" value="1"/>
</dbReference>
<feature type="compositionally biased region" description="Basic and acidic residues" evidence="2">
    <location>
        <begin position="246"/>
        <end position="256"/>
    </location>
</feature>
<dbReference type="SMART" id="SM00360">
    <property type="entry name" value="RRM"/>
    <property type="match status" value="2"/>
</dbReference>
<sequence>MTKKALPKKDSVKGSNMKTSTSDDDDDEDDENEEVIISSEDDEEDDEESEEDEEQVEPLMKTPVPKPKVRECLWSCNIGYSSKKLPVTPYPQKKTLSAVETPKTKLNFDDDSSDEEDEELDEAVEDEEDDDEEEDIDEDEEEGGDDSDENEDEDEEEDTSKQLEAKIGSMKKQAINKEHPAQGIKKKVAASDLSAIVNKGQLGQGTKKAVIENRTLLNKGQPDHDDKKKNILADRATVLKNGHPSQDIKKKAKADSHAVIASKQQGSGIKRKAVVEEHAAVSSSEHPGQTIKKKAIVDDRTAVTSNDHRDKSIKKKAVVDSHGKDVNNEQSDQVNQKKPAIDTAMVGGEHAGHGVKRKATGDESVAKHPKLDESFIISEENRRRQERDERSLFIKGFPKKTKTKELEDLHPDIESVRHRKGSAFAWIVFRNEASCSKAHNFFSTTKPHKPKEMLPVNPLELYINGIAPEVTKDDIKNVFRAAVSIHIPSARLHEIRRAFVLFSSEDDAKAAFDKSRGLKLGGRSVEVFYARVRQNIKTPTVKPKHAYNCETKHSDCETKEGVEY</sequence>
<evidence type="ECO:0000256" key="2">
    <source>
        <dbReference type="SAM" id="MobiDB-lite"/>
    </source>
</evidence>
<keyword evidence="5" id="KW-1185">Reference proteome</keyword>
<protein>
    <recommendedName>
        <fullName evidence="3">RRM domain-containing protein</fullName>
    </recommendedName>
</protein>
<dbReference type="Gene3D" id="3.30.70.330">
    <property type="match status" value="2"/>
</dbReference>
<reference evidence="4" key="1">
    <citation type="submission" date="2021-06" db="EMBL/GenBank/DDBJ databases">
        <title>Parelaphostrongylus tenuis whole genome reference sequence.</title>
        <authorList>
            <person name="Garwood T.J."/>
            <person name="Larsen P.A."/>
            <person name="Fountain-Jones N.M."/>
            <person name="Garbe J.R."/>
            <person name="Macchietto M.G."/>
            <person name="Kania S.A."/>
            <person name="Gerhold R.W."/>
            <person name="Richards J.E."/>
            <person name="Wolf T.M."/>
        </authorList>
    </citation>
    <scope>NUCLEOTIDE SEQUENCE</scope>
    <source>
        <strain evidence="4">MNPRO001-30</strain>
        <tissue evidence="4">Meninges</tissue>
    </source>
</reference>
<dbReference type="InterPro" id="IPR000504">
    <property type="entry name" value="RRM_dom"/>
</dbReference>
<dbReference type="InterPro" id="IPR012677">
    <property type="entry name" value="Nucleotide-bd_a/b_plait_sf"/>
</dbReference>
<feature type="compositionally biased region" description="Acidic residues" evidence="2">
    <location>
        <begin position="109"/>
        <end position="158"/>
    </location>
</feature>
<accession>A0AAD5R5B2</accession>
<name>A0AAD5R5B2_PARTN</name>
<dbReference type="EMBL" id="JAHQIW010006687">
    <property type="protein sequence ID" value="KAJ1369826.1"/>
    <property type="molecule type" value="Genomic_DNA"/>
</dbReference>
<keyword evidence="1" id="KW-0694">RNA-binding</keyword>
<dbReference type="AlphaFoldDB" id="A0AAD5R5B2"/>
<dbReference type="InterPro" id="IPR035979">
    <property type="entry name" value="RBD_domain_sf"/>
</dbReference>
<evidence type="ECO:0000259" key="3">
    <source>
        <dbReference type="PROSITE" id="PS50102"/>
    </source>
</evidence>
<dbReference type="Proteomes" id="UP001196413">
    <property type="component" value="Unassembled WGS sequence"/>
</dbReference>
<evidence type="ECO:0000313" key="4">
    <source>
        <dbReference type="EMBL" id="KAJ1369826.1"/>
    </source>
</evidence>
<feature type="compositionally biased region" description="Basic and acidic residues" evidence="2">
    <location>
        <begin position="317"/>
        <end position="327"/>
    </location>
</feature>
<dbReference type="CDD" id="cd00590">
    <property type="entry name" value="RRM_SF"/>
    <property type="match status" value="1"/>
</dbReference>
<feature type="region of interest" description="Disordered" evidence="2">
    <location>
        <begin position="80"/>
        <end position="187"/>
    </location>
</feature>
<gene>
    <name evidence="4" type="ORF">KIN20_031398</name>
</gene>
<dbReference type="SUPFAM" id="SSF54928">
    <property type="entry name" value="RNA-binding domain, RBD"/>
    <property type="match status" value="2"/>
</dbReference>
<feature type="compositionally biased region" description="Basic and acidic residues" evidence="2">
    <location>
        <begin position="295"/>
        <end position="310"/>
    </location>
</feature>
<dbReference type="Pfam" id="PF00076">
    <property type="entry name" value="RRM_1"/>
    <property type="match status" value="1"/>
</dbReference>
<proteinExistence type="predicted"/>
<evidence type="ECO:0000256" key="1">
    <source>
        <dbReference type="PROSITE-ProRule" id="PRU00176"/>
    </source>
</evidence>